<dbReference type="AlphaFoldDB" id="A0A401S8I2"/>
<dbReference type="OMA" id="KKWRMDE"/>
<evidence type="ECO:0000313" key="4">
    <source>
        <dbReference type="EMBL" id="GCC26707.1"/>
    </source>
</evidence>
<evidence type="ECO:0000256" key="2">
    <source>
        <dbReference type="SAM" id="Phobius"/>
    </source>
</evidence>
<evidence type="ECO:0000313" key="5">
    <source>
        <dbReference type="Proteomes" id="UP000287033"/>
    </source>
</evidence>
<evidence type="ECO:0008006" key="6">
    <source>
        <dbReference type="Google" id="ProtNLM"/>
    </source>
</evidence>
<dbReference type="InterPro" id="IPR036116">
    <property type="entry name" value="FN3_sf"/>
</dbReference>
<evidence type="ECO:0000256" key="3">
    <source>
        <dbReference type="SAM" id="SignalP"/>
    </source>
</evidence>
<name>A0A401S8I2_CHIPU</name>
<proteinExistence type="predicted"/>
<protein>
    <recommendedName>
        <fullName evidence="6">Fibronectin type-III domain-containing protein</fullName>
    </recommendedName>
</protein>
<feature type="transmembrane region" description="Helical" evidence="2">
    <location>
        <begin position="144"/>
        <end position="166"/>
    </location>
</feature>
<gene>
    <name evidence="4" type="ORF">chiPu_0005125</name>
</gene>
<keyword evidence="5" id="KW-1185">Reference proteome</keyword>
<dbReference type="InterPro" id="IPR013783">
    <property type="entry name" value="Ig-like_fold"/>
</dbReference>
<dbReference type="Gene3D" id="2.60.40.10">
    <property type="entry name" value="Immunoglobulins"/>
    <property type="match status" value="1"/>
</dbReference>
<dbReference type="EMBL" id="BEZZ01000135">
    <property type="protein sequence ID" value="GCC26707.1"/>
    <property type="molecule type" value="Genomic_DNA"/>
</dbReference>
<keyword evidence="2" id="KW-0812">Transmembrane</keyword>
<dbReference type="OrthoDB" id="9940230at2759"/>
<feature type="signal peptide" evidence="3">
    <location>
        <begin position="1"/>
        <end position="17"/>
    </location>
</feature>
<keyword evidence="3" id="KW-0732">Signal</keyword>
<dbReference type="SUPFAM" id="SSF49265">
    <property type="entry name" value="Fibronectin type III"/>
    <property type="match status" value="1"/>
</dbReference>
<dbReference type="Proteomes" id="UP000287033">
    <property type="component" value="Unassembled WGS sequence"/>
</dbReference>
<accession>A0A401S8I2</accession>
<evidence type="ECO:0000256" key="1">
    <source>
        <dbReference type="SAM" id="MobiDB-lite"/>
    </source>
</evidence>
<feature type="compositionally biased region" description="Polar residues" evidence="1">
    <location>
        <begin position="114"/>
        <end position="130"/>
    </location>
</feature>
<organism evidence="4 5">
    <name type="scientific">Chiloscyllium punctatum</name>
    <name type="common">Brownbanded bambooshark</name>
    <name type="synonym">Hemiscyllium punctatum</name>
    <dbReference type="NCBI Taxonomy" id="137246"/>
    <lineage>
        <taxon>Eukaryota</taxon>
        <taxon>Metazoa</taxon>
        <taxon>Chordata</taxon>
        <taxon>Craniata</taxon>
        <taxon>Vertebrata</taxon>
        <taxon>Chondrichthyes</taxon>
        <taxon>Elasmobranchii</taxon>
        <taxon>Galeomorphii</taxon>
        <taxon>Galeoidea</taxon>
        <taxon>Orectolobiformes</taxon>
        <taxon>Hemiscylliidae</taxon>
        <taxon>Chiloscyllium</taxon>
    </lineage>
</organism>
<reference evidence="4 5" key="1">
    <citation type="journal article" date="2018" name="Nat. Ecol. Evol.">
        <title>Shark genomes provide insights into elasmobranch evolution and the origin of vertebrates.</title>
        <authorList>
            <person name="Hara Y"/>
            <person name="Yamaguchi K"/>
            <person name="Onimaru K"/>
            <person name="Kadota M"/>
            <person name="Koyanagi M"/>
            <person name="Keeley SD"/>
            <person name="Tatsumi K"/>
            <person name="Tanaka K"/>
            <person name="Motone F"/>
            <person name="Kageyama Y"/>
            <person name="Nozu R"/>
            <person name="Adachi N"/>
            <person name="Nishimura O"/>
            <person name="Nakagawa R"/>
            <person name="Tanegashima C"/>
            <person name="Kiyatake I"/>
            <person name="Matsumoto R"/>
            <person name="Murakumo K"/>
            <person name="Nishida K"/>
            <person name="Terakita A"/>
            <person name="Kuratani S"/>
            <person name="Sato K"/>
            <person name="Hyodo S Kuraku.S."/>
        </authorList>
    </citation>
    <scope>NUCLEOTIDE SEQUENCE [LARGE SCALE GENOMIC DNA]</scope>
</reference>
<keyword evidence="2" id="KW-0472">Membrane</keyword>
<feature type="chain" id="PRO_5019058875" description="Fibronectin type-III domain-containing protein" evidence="3">
    <location>
        <begin position="18"/>
        <end position="201"/>
    </location>
</feature>
<feature type="region of interest" description="Disordered" evidence="1">
    <location>
        <begin position="111"/>
        <end position="130"/>
    </location>
</feature>
<keyword evidence="2" id="KW-1133">Transmembrane helix</keyword>
<sequence length="201" mass="22320">MSLCFLLLLSLVPIAHDEDVMEPHIDVQVEVENSTTIHVKWDSNLHSVLQCVLVIFVKGSKEDEIFLLPRNGSLKLTDRKTGTLYTINVNCFNGETILKSSNISIDTGVAPSTHPATSLHTSGPQAQSTSGNHLNHAKLLSSDVLTGAVFGCIGGVILIYLSYSFYKKWRMDERLRAFLRLRRNVEVAPYFIFGENEENAG</sequence>
<comment type="caution">
    <text evidence="4">The sequence shown here is derived from an EMBL/GenBank/DDBJ whole genome shotgun (WGS) entry which is preliminary data.</text>
</comment>